<keyword evidence="3" id="KW-0805">Transcription regulation</keyword>
<organism evidence="11 12">
    <name type="scientific">Sodalis praecaptivus</name>
    <dbReference type="NCBI Taxonomy" id="1239307"/>
    <lineage>
        <taxon>Bacteria</taxon>
        <taxon>Pseudomonadati</taxon>
        <taxon>Pseudomonadota</taxon>
        <taxon>Gammaproteobacteria</taxon>
        <taxon>Enterobacterales</taxon>
        <taxon>Bruguierivoracaceae</taxon>
        <taxon>Sodalis</taxon>
    </lineage>
</organism>
<dbReference type="SMART" id="SM00345">
    <property type="entry name" value="HTH_GNTR"/>
    <property type="match status" value="1"/>
</dbReference>
<dbReference type="Gene3D" id="3.40.1410.10">
    <property type="entry name" value="Chorismate lyase-like"/>
    <property type="match status" value="1"/>
</dbReference>
<dbReference type="RefSeq" id="WP_025422349.1">
    <property type="nucleotide sequence ID" value="NZ_CP006569.1"/>
</dbReference>
<keyword evidence="1" id="KW-0678">Repressor</keyword>
<dbReference type="InterPro" id="IPR010248">
    <property type="entry name" value="His_ut_repres"/>
</dbReference>
<protein>
    <recommendedName>
        <fullName evidence="8 9">Histidine utilization repressor</fullName>
    </recommendedName>
</protein>
<reference evidence="11 12" key="1">
    <citation type="journal article" date="2014" name="Genome Biol. Evol.">
        <title>Genome degeneration and adaptation in a nascent stage of symbiosis.</title>
        <authorList>
            <person name="Oakeson K.F."/>
            <person name="Gil R."/>
            <person name="Clayton A.L."/>
            <person name="Dunn D.M."/>
            <person name="von Niederhausern A.C."/>
            <person name="Hamil C."/>
            <person name="Aoyagi A."/>
            <person name="Duval B."/>
            <person name="Baca A."/>
            <person name="Silva F.J."/>
            <person name="Vallier A."/>
            <person name="Jackson D.G."/>
            <person name="Latorre A."/>
            <person name="Weiss R.B."/>
            <person name="Heddi A."/>
            <person name="Moya A."/>
            <person name="Dale C."/>
        </authorList>
    </citation>
    <scope>NUCLEOTIDE SEQUENCE [LARGE SCALE GENOMIC DNA]</scope>
    <source>
        <strain evidence="11 12">HS1</strain>
    </source>
</reference>
<sequence>MAEPQFAAQLSAVMSDTPAPIYQRVKQAIVRQIRTGAWAPHQRIPSESEMVAELGVSRMTINRALRELTSEGYLLRMQGVGTFVAEMKPQTEMLEVRNIADEIAARGHRHSSRLVNLQARPATADEAQALGIPPGQRLFHSLIVHYENDVAVQLEDRCVNPIAAPDYLQQDFTRITPYIYLTQVAPLTAGEHRVEAVAPNAAQRSLLGLTDNEPCLLIHRRTWSGRQVVTSAHLLYPGSRYQLFGSFTV</sequence>
<dbReference type="PATRIC" id="fig|1239307.3.peg.2403"/>
<evidence type="ECO:0000256" key="2">
    <source>
        <dbReference type="ARBA" id="ARBA00022808"/>
    </source>
</evidence>
<dbReference type="GO" id="GO:0045892">
    <property type="term" value="P:negative regulation of DNA-templated transcription"/>
    <property type="evidence" value="ECO:0007669"/>
    <property type="project" value="UniProtKB-UniRule"/>
</dbReference>
<dbReference type="GO" id="GO:0003700">
    <property type="term" value="F:DNA-binding transcription factor activity"/>
    <property type="evidence" value="ECO:0007669"/>
    <property type="project" value="UniProtKB-UniRule"/>
</dbReference>
<dbReference type="SMART" id="SM00866">
    <property type="entry name" value="UTRA"/>
    <property type="match status" value="1"/>
</dbReference>
<dbReference type="SUPFAM" id="SSF64288">
    <property type="entry name" value="Chorismate lyase-like"/>
    <property type="match status" value="1"/>
</dbReference>
<dbReference type="PROSITE" id="PS50949">
    <property type="entry name" value="HTH_GNTR"/>
    <property type="match status" value="1"/>
</dbReference>
<dbReference type="Pfam" id="PF00392">
    <property type="entry name" value="GntR"/>
    <property type="match status" value="1"/>
</dbReference>
<feature type="domain" description="HTH gntR-type" evidence="10">
    <location>
        <begin position="19"/>
        <end position="87"/>
    </location>
</feature>
<evidence type="ECO:0000256" key="1">
    <source>
        <dbReference type="ARBA" id="ARBA00022491"/>
    </source>
</evidence>
<evidence type="ECO:0000256" key="6">
    <source>
        <dbReference type="ARBA" id="ARBA00058362"/>
    </source>
</evidence>
<keyword evidence="12" id="KW-1185">Reference proteome</keyword>
<comment type="function">
    <text evidence="6">Repressor which binds to the hutP region in the histidine utilization (hut) operon. It blocks the expression of all the hut genes in the absence of inducer.</text>
</comment>
<dbReference type="PANTHER" id="PTHR44846">
    <property type="entry name" value="MANNOSYL-D-GLYCERATE TRANSPORT/METABOLISM SYSTEM REPRESSOR MNGR-RELATED"/>
    <property type="match status" value="1"/>
</dbReference>
<dbReference type="CDD" id="cd07377">
    <property type="entry name" value="WHTH_GntR"/>
    <property type="match status" value="1"/>
</dbReference>
<evidence type="ECO:0000256" key="3">
    <source>
        <dbReference type="ARBA" id="ARBA00023015"/>
    </source>
</evidence>
<comment type="pathway">
    <text evidence="7">Amino-acid degradation; L-histidine degradation into L-glutamate [regulation].</text>
</comment>
<dbReference type="Gene3D" id="1.10.10.10">
    <property type="entry name" value="Winged helix-like DNA-binding domain superfamily/Winged helix DNA-binding domain"/>
    <property type="match status" value="1"/>
</dbReference>
<dbReference type="GO" id="GO:0006547">
    <property type="term" value="P:L-histidine metabolic process"/>
    <property type="evidence" value="ECO:0007669"/>
    <property type="project" value="UniProtKB-UniRule"/>
</dbReference>
<dbReference type="FunFam" id="1.10.10.10:FF:000079">
    <property type="entry name" value="GntR family transcriptional regulator"/>
    <property type="match status" value="1"/>
</dbReference>
<dbReference type="InterPro" id="IPR050679">
    <property type="entry name" value="Bact_HTH_transcr_reg"/>
</dbReference>
<proteinExistence type="predicted"/>
<gene>
    <name evidence="11" type="ORF">Sant_2170</name>
</gene>
<name>W0HXH1_9GAMM</name>
<evidence type="ECO:0000256" key="5">
    <source>
        <dbReference type="ARBA" id="ARBA00023163"/>
    </source>
</evidence>
<evidence type="ECO:0000313" key="11">
    <source>
        <dbReference type="EMBL" id="AHF77217.1"/>
    </source>
</evidence>
<dbReference type="PRINTS" id="PR00035">
    <property type="entry name" value="HTHGNTR"/>
</dbReference>
<keyword evidence="2" id="KW-0369">Histidine metabolism</keyword>
<dbReference type="Proteomes" id="UP000019028">
    <property type="component" value="Chromosome"/>
</dbReference>
<dbReference type="OrthoDB" id="9808698at2"/>
<dbReference type="SUPFAM" id="SSF46785">
    <property type="entry name" value="Winged helix' DNA-binding domain"/>
    <property type="match status" value="1"/>
</dbReference>
<dbReference type="AlphaFoldDB" id="W0HXH1"/>
<keyword evidence="5" id="KW-0804">Transcription</keyword>
<dbReference type="InterPro" id="IPR036388">
    <property type="entry name" value="WH-like_DNA-bd_sf"/>
</dbReference>
<dbReference type="GO" id="GO:0003677">
    <property type="term" value="F:DNA binding"/>
    <property type="evidence" value="ECO:0007669"/>
    <property type="project" value="UniProtKB-UniRule"/>
</dbReference>
<dbReference type="EMBL" id="CP006569">
    <property type="protein sequence ID" value="AHF77217.1"/>
    <property type="molecule type" value="Genomic_DNA"/>
</dbReference>
<dbReference type="InterPro" id="IPR036390">
    <property type="entry name" value="WH_DNA-bd_sf"/>
</dbReference>
<evidence type="ECO:0000256" key="4">
    <source>
        <dbReference type="ARBA" id="ARBA00023125"/>
    </source>
</evidence>
<dbReference type="KEGG" id="sod:Sant_2170"/>
<evidence type="ECO:0000256" key="8">
    <source>
        <dbReference type="ARBA" id="ARBA00071620"/>
    </source>
</evidence>
<dbReference type="InterPro" id="IPR000524">
    <property type="entry name" value="Tscrpt_reg_HTH_GntR"/>
</dbReference>
<evidence type="ECO:0000256" key="7">
    <source>
        <dbReference type="ARBA" id="ARBA00060686"/>
    </source>
</evidence>
<evidence type="ECO:0000256" key="9">
    <source>
        <dbReference type="NCBIfam" id="TIGR02018"/>
    </source>
</evidence>
<accession>W0HXH1</accession>
<evidence type="ECO:0000259" key="10">
    <source>
        <dbReference type="PROSITE" id="PS50949"/>
    </source>
</evidence>
<dbReference type="Pfam" id="PF07702">
    <property type="entry name" value="UTRA"/>
    <property type="match status" value="1"/>
</dbReference>
<dbReference type="InterPro" id="IPR028978">
    <property type="entry name" value="Chorismate_lyase_/UTRA_dom_sf"/>
</dbReference>
<dbReference type="HOGENOM" id="CLU_063236_0_0_6"/>
<evidence type="ECO:0000313" key="12">
    <source>
        <dbReference type="Proteomes" id="UP000019028"/>
    </source>
</evidence>
<dbReference type="InterPro" id="IPR011663">
    <property type="entry name" value="UTRA"/>
</dbReference>
<dbReference type="FunFam" id="3.40.1410.10:FF:000004">
    <property type="entry name" value="Histidine utilization repressor"/>
    <property type="match status" value="1"/>
</dbReference>
<keyword evidence="4" id="KW-0238">DNA-binding</keyword>
<dbReference type="PANTHER" id="PTHR44846:SF16">
    <property type="entry name" value="TRANSCRIPTIONAL REGULATOR PHNF-RELATED"/>
    <property type="match status" value="1"/>
</dbReference>
<dbReference type="NCBIfam" id="TIGR02018">
    <property type="entry name" value="his_ut_repres"/>
    <property type="match status" value="1"/>
</dbReference>